<dbReference type="OrthoDB" id="2401875at2759"/>
<keyword evidence="8" id="KW-0811">Translocation</keyword>
<dbReference type="EMBL" id="CAJNNV010031261">
    <property type="protein sequence ID" value="CAE8635225.1"/>
    <property type="molecule type" value="Genomic_DNA"/>
</dbReference>
<dbReference type="PANTHER" id="PTHR12309">
    <property type="entry name" value="SEC61 GAMMA SUBUNIT"/>
    <property type="match status" value="1"/>
</dbReference>
<feature type="transmembrane region" description="Helical" evidence="11">
    <location>
        <begin position="388"/>
        <end position="406"/>
    </location>
</feature>
<keyword evidence="7 11" id="KW-1133">Transmembrane helix</keyword>
<keyword evidence="13" id="KW-1185">Reference proteome</keyword>
<accession>A0A813HC16</accession>
<evidence type="ECO:0000256" key="11">
    <source>
        <dbReference type="SAM" id="Phobius"/>
    </source>
</evidence>
<evidence type="ECO:0000256" key="6">
    <source>
        <dbReference type="ARBA" id="ARBA00022927"/>
    </source>
</evidence>
<dbReference type="GO" id="GO:0006605">
    <property type="term" value="P:protein targeting"/>
    <property type="evidence" value="ECO:0007669"/>
    <property type="project" value="InterPro"/>
</dbReference>
<dbReference type="Gene3D" id="1.20.5.820">
    <property type="entry name" value="Preprotein translocase SecE subunit"/>
    <property type="match status" value="1"/>
</dbReference>
<comment type="subcellular location">
    <subcellularLocation>
        <location evidence="1">Endoplasmic reticulum membrane</location>
        <topology evidence="1">Single-pass membrane protein</topology>
    </subcellularLocation>
</comment>
<dbReference type="GO" id="GO:0008320">
    <property type="term" value="F:protein transmembrane transporter activity"/>
    <property type="evidence" value="ECO:0007669"/>
    <property type="project" value="InterPro"/>
</dbReference>
<reference evidence="12" key="1">
    <citation type="submission" date="2021-02" db="EMBL/GenBank/DDBJ databases">
        <authorList>
            <person name="Dougan E. K."/>
            <person name="Rhodes N."/>
            <person name="Thang M."/>
            <person name="Chan C."/>
        </authorList>
    </citation>
    <scope>NUCLEOTIDE SEQUENCE</scope>
</reference>
<dbReference type="InterPro" id="IPR008158">
    <property type="entry name" value="Translocase_Sec61-g"/>
</dbReference>
<gene>
    <name evidence="12" type="ORF">PGLA1383_LOCUS50825</name>
</gene>
<evidence type="ECO:0000256" key="7">
    <source>
        <dbReference type="ARBA" id="ARBA00022989"/>
    </source>
</evidence>
<evidence type="ECO:0000256" key="2">
    <source>
        <dbReference type="ARBA" id="ARBA00008274"/>
    </source>
</evidence>
<proteinExistence type="inferred from homology"/>
<keyword evidence="3" id="KW-0813">Transport</keyword>
<protein>
    <submittedName>
        <fullName evidence="12">Uncharacterized protein</fullName>
    </submittedName>
</protein>
<evidence type="ECO:0000256" key="3">
    <source>
        <dbReference type="ARBA" id="ARBA00022448"/>
    </source>
</evidence>
<evidence type="ECO:0000256" key="9">
    <source>
        <dbReference type="ARBA" id="ARBA00023136"/>
    </source>
</evidence>
<feature type="coiled-coil region" evidence="10">
    <location>
        <begin position="117"/>
        <end position="176"/>
    </location>
</feature>
<dbReference type="Proteomes" id="UP000654075">
    <property type="component" value="Unassembled WGS sequence"/>
</dbReference>
<organism evidence="12 13">
    <name type="scientific">Polarella glacialis</name>
    <name type="common">Dinoflagellate</name>
    <dbReference type="NCBI Taxonomy" id="89957"/>
    <lineage>
        <taxon>Eukaryota</taxon>
        <taxon>Sar</taxon>
        <taxon>Alveolata</taxon>
        <taxon>Dinophyceae</taxon>
        <taxon>Suessiales</taxon>
        <taxon>Suessiaceae</taxon>
        <taxon>Polarella</taxon>
    </lineage>
</organism>
<keyword evidence="9 11" id="KW-0472">Membrane</keyword>
<comment type="similarity">
    <text evidence="2">Belongs to the SecE/SEC61-gamma family.</text>
</comment>
<sequence>MDYGKDCSTCNAFPMLDGKDEIVHSISKSSIGTIGTRKAEKLLVYEDAEIVIHDNVVKNCVNWKYLPEETKDWALTTAREMYRFIEENSLKREGAEKRKVETRELEGFLDEAENEIMEKRLARCKAAERAKTNLEKDELRRLKESHQDQESLAWYIMKREAELKKLEQTKAVKQDRFDKMVRAAQSLISTDKARVPANDTSPHYRKSTKSKVKAHCLVVALSRQGSEGCGLLLPFPQDTECRMLTRFSGIKVIAGSMPVGDQGLRGRRQIFAGLGGNFEARVQMTARVGISISITPRVGIKCLTAAAITKMRLNVNSSALSTRGIKQISLYYCLGDSTQAGWRSAMPFLSDKNNPVGYVVQGAYEFGMDSRRLVQRCTKPDAKEFKKIAVACAMGFCIMGFIGYIVKLVFIPINNIIVGGS</sequence>
<evidence type="ECO:0000256" key="10">
    <source>
        <dbReference type="SAM" id="Coils"/>
    </source>
</evidence>
<dbReference type="InterPro" id="IPR023391">
    <property type="entry name" value="Prot_translocase_SecE_dom_sf"/>
</dbReference>
<evidence type="ECO:0000256" key="4">
    <source>
        <dbReference type="ARBA" id="ARBA00022692"/>
    </source>
</evidence>
<comment type="caution">
    <text evidence="12">The sequence shown here is derived from an EMBL/GenBank/DDBJ whole genome shotgun (WGS) entry which is preliminary data.</text>
</comment>
<keyword evidence="10" id="KW-0175">Coiled coil</keyword>
<evidence type="ECO:0000313" key="13">
    <source>
        <dbReference type="Proteomes" id="UP000654075"/>
    </source>
</evidence>
<dbReference type="NCBIfam" id="TIGR00327">
    <property type="entry name" value="secE_euk_arch"/>
    <property type="match status" value="1"/>
</dbReference>
<dbReference type="HAMAP" id="MF_00422">
    <property type="entry name" value="SecE"/>
    <property type="match status" value="1"/>
</dbReference>
<evidence type="ECO:0000313" key="12">
    <source>
        <dbReference type="EMBL" id="CAE8635225.1"/>
    </source>
</evidence>
<evidence type="ECO:0000256" key="5">
    <source>
        <dbReference type="ARBA" id="ARBA00022824"/>
    </source>
</evidence>
<name>A0A813HC16_POLGL</name>
<dbReference type="SUPFAM" id="SSF103456">
    <property type="entry name" value="Preprotein translocase SecE subunit"/>
    <property type="match status" value="1"/>
</dbReference>
<dbReference type="GO" id="GO:0006886">
    <property type="term" value="P:intracellular protein transport"/>
    <property type="evidence" value="ECO:0007669"/>
    <property type="project" value="InterPro"/>
</dbReference>
<keyword evidence="4 11" id="KW-0812">Transmembrane</keyword>
<keyword evidence="6" id="KW-0653">Protein transport</keyword>
<dbReference type="InterPro" id="IPR001901">
    <property type="entry name" value="Translocase_SecE/Sec61-g"/>
</dbReference>
<dbReference type="GO" id="GO:0005789">
    <property type="term" value="C:endoplasmic reticulum membrane"/>
    <property type="evidence" value="ECO:0007669"/>
    <property type="project" value="UniProtKB-SubCell"/>
</dbReference>
<evidence type="ECO:0000256" key="1">
    <source>
        <dbReference type="ARBA" id="ARBA00004389"/>
    </source>
</evidence>
<keyword evidence="5" id="KW-0256">Endoplasmic reticulum</keyword>
<dbReference type="Pfam" id="PF00584">
    <property type="entry name" value="SecE"/>
    <property type="match status" value="1"/>
</dbReference>
<dbReference type="AlphaFoldDB" id="A0A813HC16"/>
<evidence type="ECO:0000256" key="8">
    <source>
        <dbReference type="ARBA" id="ARBA00023010"/>
    </source>
</evidence>